<reference evidence="2" key="1">
    <citation type="submission" date="2016-10" db="EMBL/GenBank/DDBJ databases">
        <authorList>
            <person name="Varghese N."/>
            <person name="Submissions S."/>
        </authorList>
    </citation>
    <scope>NUCLEOTIDE SEQUENCE [LARGE SCALE GENOMIC DNA]</scope>
    <source>
        <strain evidence="2">CGMCC 1.10218</strain>
    </source>
</reference>
<sequence>MKWRSVDGEKFDLTIQGLRVDVKAAAPSADGSWRFRLPKTRPSFYGQYTYDKDYAADTDIVILAALDTAETHAEFYILPSQNLPSHIGVRPGSGSDAHLDAWHLFPVSPNPLTA</sequence>
<dbReference type="AlphaFoldDB" id="A0A1H7CVI3"/>
<proteinExistence type="predicted"/>
<name>A0A1H7CVI3_9DEIO</name>
<dbReference type="Proteomes" id="UP000199223">
    <property type="component" value="Unassembled WGS sequence"/>
</dbReference>
<accession>A0A1H7CVI3</accession>
<evidence type="ECO:0000313" key="1">
    <source>
        <dbReference type="EMBL" id="SEJ92587.1"/>
    </source>
</evidence>
<keyword evidence="2" id="KW-1185">Reference proteome</keyword>
<protein>
    <submittedName>
        <fullName evidence="1">Uncharacterized protein</fullName>
    </submittedName>
</protein>
<organism evidence="1 2">
    <name type="scientific">Deinococcus reticulitermitis</name>
    <dbReference type="NCBI Taxonomy" id="856736"/>
    <lineage>
        <taxon>Bacteria</taxon>
        <taxon>Thermotogati</taxon>
        <taxon>Deinococcota</taxon>
        <taxon>Deinococci</taxon>
        <taxon>Deinococcales</taxon>
        <taxon>Deinococcaceae</taxon>
        <taxon>Deinococcus</taxon>
    </lineage>
</organism>
<evidence type="ECO:0000313" key="2">
    <source>
        <dbReference type="Proteomes" id="UP000199223"/>
    </source>
</evidence>
<gene>
    <name evidence="1" type="ORF">SAMN04488058_1392</name>
</gene>
<dbReference type="EMBL" id="FNZA01000039">
    <property type="protein sequence ID" value="SEJ92587.1"/>
    <property type="molecule type" value="Genomic_DNA"/>
</dbReference>